<evidence type="ECO:0000313" key="1">
    <source>
        <dbReference type="EMBL" id="KAK7605085.1"/>
    </source>
</evidence>
<organism evidence="1 2">
    <name type="scientific">Parthenolecanium corni</name>
    <dbReference type="NCBI Taxonomy" id="536013"/>
    <lineage>
        <taxon>Eukaryota</taxon>
        <taxon>Metazoa</taxon>
        <taxon>Ecdysozoa</taxon>
        <taxon>Arthropoda</taxon>
        <taxon>Hexapoda</taxon>
        <taxon>Insecta</taxon>
        <taxon>Pterygota</taxon>
        <taxon>Neoptera</taxon>
        <taxon>Paraneoptera</taxon>
        <taxon>Hemiptera</taxon>
        <taxon>Sternorrhyncha</taxon>
        <taxon>Coccoidea</taxon>
        <taxon>Coccidae</taxon>
        <taxon>Parthenolecanium</taxon>
    </lineage>
</organism>
<evidence type="ECO:0000313" key="2">
    <source>
        <dbReference type="Proteomes" id="UP001367676"/>
    </source>
</evidence>
<keyword evidence="2" id="KW-1185">Reference proteome</keyword>
<gene>
    <name evidence="1" type="ORF">V9T40_006943</name>
</gene>
<name>A0AAN9TU17_9HEMI</name>
<proteinExistence type="predicted"/>
<sequence length="102" mass="11640">MLASGVLENMNTNLHSDGFLVVHFQKGESQRWSEITTPRETVKRTQGLSKGHSIQYKEIKVTINKQEVERQLGLEVEKEEEVLDEEEYDASGFSQFAIGEII</sequence>
<dbReference type="AlphaFoldDB" id="A0AAN9TU17"/>
<reference evidence="1 2" key="1">
    <citation type="submission" date="2024-03" db="EMBL/GenBank/DDBJ databases">
        <title>Adaptation during the transition from Ophiocordyceps entomopathogen to insect associate is accompanied by gene loss and intensified selection.</title>
        <authorList>
            <person name="Ward C.M."/>
            <person name="Onetto C.A."/>
            <person name="Borneman A.R."/>
        </authorList>
    </citation>
    <scope>NUCLEOTIDE SEQUENCE [LARGE SCALE GENOMIC DNA]</scope>
    <source>
        <strain evidence="1">AWRI1</strain>
        <tissue evidence="1">Single Adult Female</tissue>
    </source>
</reference>
<dbReference type="EMBL" id="JBBCAQ010000002">
    <property type="protein sequence ID" value="KAK7605085.1"/>
    <property type="molecule type" value="Genomic_DNA"/>
</dbReference>
<accession>A0AAN9TU17</accession>
<comment type="caution">
    <text evidence="1">The sequence shown here is derived from an EMBL/GenBank/DDBJ whole genome shotgun (WGS) entry which is preliminary data.</text>
</comment>
<protein>
    <submittedName>
        <fullName evidence="1">Uncharacterized protein</fullName>
    </submittedName>
</protein>
<dbReference type="Proteomes" id="UP001367676">
    <property type="component" value="Unassembled WGS sequence"/>
</dbReference>